<evidence type="ECO:0000259" key="7">
    <source>
        <dbReference type="Pfam" id="PF13086"/>
    </source>
</evidence>
<protein>
    <recommendedName>
        <fullName evidence="11">DNA helicase</fullName>
    </recommendedName>
</protein>
<keyword evidence="3" id="KW-0378">Hydrolase</keyword>
<evidence type="ECO:0000256" key="5">
    <source>
        <dbReference type="ARBA" id="ARBA00022840"/>
    </source>
</evidence>
<feature type="coiled-coil region" evidence="6">
    <location>
        <begin position="789"/>
        <end position="816"/>
    </location>
</feature>
<evidence type="ECO:0000256" key="1">
    <source>
        <dbReference type="ARBA" id="ARBA00007913"/>
    </source>
</evidence>
<keyword evidence="2" id="KW-0547">Nucleotide-binding</keyword>
<dbReference type="Proteomes" id="UP000838749">
    <property type="component" value="Unassembled WGS sequence"/>
</dbReference>
<keyword evidence="4" id="KW-0347">Helicase</keyword>
<sequence length="1223" mass="141817">MKTDFDRKREIAQKIVDFWHTIEFLNQDLFPKNTTENGKAVDLVKKKLLVISNKKIERNIKKFQLYYNLPLDIEISELMTRDDNFFVDHPVCSDVLHLCIGKIKREQLIKALYRILSVPDDRPEEDTNEICFIGLKVDKEGVYIENSLRISPLVWGIYNIYLSGGKVEGQLSSKRYESDLSTFNENICKSEVLQQSQLEELYRSLFDKYMRPLCGSAPDLELEGNIIYSRYDNNKTCLKEEEKAEDISELVKGFYTDDLQLVKESLHTATPDNAMFVDTIDYIVGAYYEHNGMGQLIGATKRVDIRKEKLHIEEWLYADKAPSGKWPSRFNPVLMQQLAINMGICESDELKKIFSVNGPPGTGKTTLLKEIIADNIVKRAALLCEYEKADDAFEKRSFEHGKPEYQNGYDRYSRKYHALKDKRITEFNMLVASCNNAAVENITKELPDGGALLSGLEPSTNDSKDAIRGLEGVTALFDVSKTESKETYRVFREKEEGGRKQPIDEEKSDVYFSWLAHKLMSTREELEESNDVNEWGLISAPMGKSSNVGNYCYNVLKEIIDNFYKKKNSIQNRQEGYEHIRQKFKDQLTKVEGIKKDLAVISRLSESFRERERKNKRSIENVNTEIQTLKAQKQRCLQSIHTDQIEEANSIKKIAGIMDLVAENSNKTQLEQGHLLALKKHVERIQNDIIDKEDNRKFYEILFGRWIKTERLRQIQKLKDEVEELKRQVKQQHIHIETLEKGKIREDKERGEYEKKIIQIRNGINDKEKEINEVEVAIAQRLKHKEALKQLIVKDRNELQEQLSLHEKNMGVINERFWNYFDSDHIKLNTEAQLMNPWITEEYNREREKLFYLALQLHKEFVLSSKACKDNIRNIMMMWKYSENSDNEVCVYSQSDRNHSFVHLLNTLFLLTPVLSTTFASVGRFLKNIREQGSMGLLIIDEAGQASPQVALGALWRSKRAIVVGDPKQVEPVVTDDADVIKKVFSDNFVLPYSNKTISVQEFSDRINRFGSYIKDSFTGEEKWVGCPLVVHRRCINPMFSISNRLSYDGMMRKKTTEAKEENEAKFVQEKTCWIDVSGKEIGNKNHFVHEQGKVALKMIIESFRKYNGLPDMYVISPFTTVINGMKSMVKESIELKQYKEYVEIWADQYCGTVHRFQGKEAKEVIFLLGCDDKAGGAVNWVKPNIVNVAATRAKYRLYIIGDYQVWKKSEIFRTTKSIIDQG</sequence>
<gene>
    <name evidence="9" type="ORF">PAECIP111894_06058</name>
</gene>
<evidence type="ECO:0000256" key="6">
    <source>
        <dbReference type="SAM" id="Coils"/>
    </source>
</evidence>
<keyword evidence="10" id="KW-1185">Reference proteome</keyword>
<dbReference type="InterPro" id="IPR050534">
    <property type="entry name" value="Coronavir_polyprotein_1ab"/>
</dbReference>
<feature type="domain" description="DNA2/NAM7 helicase helicase" evidence="7">
    <location>
        <begin position="914"/>
        <end position="975"/>
    </location>
</feature>
<dbReference type="Gene3D" id="3.40.50.300">
    <property type="entry name" value="P-loop containing nucleotide triphosphate hydrolases"/>
    <property type="match status" value="3"/>
</dbReference>
<evidence type="ECO:0000313" key="9">
    <source>
        <dbReference type="EMBL" id="CAH1059845.1"/>
    </source>
</evidence>
<evidence type="ECO:0000259" key="8">
    <source>
        <dbReference type="Pfam" id="PF13087"/>
    </source>
</evidence>
<proteinExistence type="inferred from homology"/>
<evidence type="ECO:0008006" key="11">
    <source>
        <dbReference type="Google" id="ProtNLM"/>
    </source>
</evidence>
<feature type="domain" description="DNA2/NAM7 helicase-like C-terminal" evidence="8">
    <location>
        <begin position="1031"/>
        <end position="1204"/>
    </location>
</feature>
<evidence type="ECO:0000256" key="4">
    <source>
        <dbReference type="ARBA" id="ARBA00022806"/>
    </source>
</evidence>
<evidence type="ECO:0000256" key="2">
    <source>
        <dbReference type="ARBA" id="ARBA00022741"/>
    </source>
</evidence>
<name>A0ABN8FP99_9BACL</name>
<comment type="caution">
    <text evidence="9">The sequence shown here is derived from an EMBL/GenBank/DDBJ whole genome shotgun (WGS) entry which is preliminary data.</text>
</comment>
<keyword evidence="6" id="KW-0175">Coiled coil</keyword>
<comment type="similarity">
    <text evidence="1">Belongs to the DNA2/NAM7 helicase family.</text>
</comment>
<dbReference type="Pfam" id="PF13086">
    <property type="entry name" value="AAA_11"/>
    <property type="match status" value="1"/>
</dbReference>
<dbReference type="EMBL" id="CAKMAB010000076">
    <property type="protein sequence ID" value="CAH1059845.1"/>
    <property type="molecule type" value="Genomic_DNA"/>
</dbReference>
<reference evidence="9" key="1">
    <citation type="submission" date="2021-12" db="EMBL/GenBank/DDBJ databases">
        <authorList>
            <person name="Criscuolo A."/>
        </authorList>
    </citation>
    <scope>NUCLEOTIDE SEQUENCE</scope>
    <source>
        <strain evidence="9">CIP111894</strain>
    </source>
</reference>
<accession>A0ABN8FP99</accession>
<dbReference type="RefSeq" id="WP_234541922.1">
    <property type="nucleotide sequence ID" value="NZ_CAKMAB010000076.1"/>
</dbReference>
<dbReference type="InterPro" id="IPR041677">
    <property type="entry name" value="DNA2/NAM7_AAA_11"/>
</dbReference>
<evidence type="ECO:0000256" key="3">
    <source>
        <dbReference type="ARBA" id="ARBA00022801"/>
    </source>
</evidence>
<dbReference type="InterPro" id="IPR041679">
    <property type="entry name" value="DNA2/NAM7-like_C"/>
</dbReference>
<feature type="coiled-coil region" evidence="6">
    <location>
        <begin position="675"/>
        <end position="742"/>
    </location>
</feature>
<keyword evidence="5" id="KW-0067">ATP-binding</keyword>
<dbReference type="Pfam" id="PF13087">
    <property type="entry name" value="AAA_12"/>
    <property type="match status" value="1"/>
</dbReference>
<dbReference type="InterPro" id="IPR027417">
    <property type="entry name" value="P-loop_NTPase"/>
</dbReference>
<dbReference type="PANTHER" id="PTHR43788:SF8">
    <property type="entry name" value="DNA-BINDING PROTEIN SMUBP-2"/>
    <property type="match status" value="1"/>
</dbReference>
<dbReference type="SUPFAM" id="SSF52540">
    <property type="entry name" value="P-loop containing nucleoside triphosphate hydrolases"/>
    <property type="match status" value="1"/>
</dbReference>
<dbReference type="PANTHER" id="PTHR43788">
    <property type="entry name" value="DNA2/NAM7 HELICASE FAMILY MEMBER"/>
    <property type="match status" value="1"/>
</dbReference>
<organism evidence="9 10">
    <name type="scientific">Paenibacillus pseudetheri</name>
    <dbReference type="NCBI Taxonomy" id="2897682"/>
    <lineage>
        <taxon>Bacteria</taxon>
        <taxon>Bacillati</taxon>
        <taxon>Bacillota</taxon>
        <taxon>Bacilli</taxon>
        <taxon>Bacillales</taxon>
        <taxon>Paenibacillaceae</taxon>
        <taxon>Paenibacillus</taxon>
    </lineage>
</organism>
<evidence type="ECO:0000313" key="10">
    <source>
        <dbReference type="Proteomes" id="UP000838749"/>
    </source>
</evidence>